<evidence type="ECO:0000313" key="5">
    <source>
        <dbReference type="WBParaSite" id="jg3926.1"/>
    </source>
</evidence>
<dbReference type="CDD" id="cd02826">
    <property type="entry name" value="Piwi-like"/>
    <property type="match status" value="1"/>
</dbReference>
<dbReference type="CDD" id="cd02846">
    <property type="entry name" value="PAZ_argonaute_like"/>
    <property type="match status" value="1"/>
</dbReference>
<dbReference type="InterPro" id="IPR036397">
    <property type="entry name" value="RNaseH_sf"/>
</dbReference>
<dbReference type="PANTHER" id="PTHR22891">
    <property type="entry name" value="EUKARYOTIC TRANSLATION INITIATION FACTOR 2C"/>
    <property type="match status" value="1"/>
</dbReference>
<sequence length="886" mass="99989">MEKGQGTFALGYLMQALRISTQIEQDADRILRSEGVDPVIPIVSEKCGQGMPGTIQLTTNVYGVTMKPVTIYRYDVTISADLLRKDGTTKRFELTKKTRGDAVVIDRRARCRDVFVVFEELNPEFIKYPKSVYYDLQSVLYSLNELAVPQCGVINFQVPSSKLGRGWEDFAGCDVEIRRVSEGFEMTLADLSSISRDLSQADTSMAQFLDIATSQHVMFTPQDHVSFSASSSYLMNHNQHGFKDSDTAVFNDSGAYLAIGAQKSVRFVEGPPSVRGRNAALVVETKKTAFHMVENLAQKASRVVRNVSNLSEADLARLNVALSGLYLETGHLGRFQRFIVHSLDSESANVKTIRIGDAMVTVADYYRSKYNIVLSSPQLPLVLCYVVDNQRVSSGQQTTRQVSEIIKKCAIPPCQLREQNNLTFKSLQLQNEFLSNAEIKVSSNPLPLNGRSLPPPELEFREGYMGRVRTDNFTWTGKKFFIPATCKKWAALLMLFQQDRLTQNDFEKFLDRFVGEACARGMSVPKVEKVKVLGMDMKLLRSEFEHLARSGIEFVLIVHSDAADDVNGNLKLYEREYSIVTQAIRYGTLMNMIQKGQPLTLQNIVNKANIKMGGLNYSLSLGSVSAREVLGTGTLYIGFGMNHAGGIGRMSEDGADADVASLRYAANYGLEHEFEFIDFICQRPQRDEKVDIIRTIVDRCLQKYRANRKAEPKKILLYRNGCGDGQFPMILKYEVPLIKLQPIRFFNKEIDVRARASDQNVKPGLVVDHSVVHPEYSEFFLTSHRALQGTARTPKYTVLFNENRISLEKLESITYQLCYGHQIVYMPTSLPSPVYIANRYAERGRKLYQRWIKSPSSDHSRIDYMEMSNRLGYHADSLLGNRRINA</sequence>
<dbReference type="SUPFAM" id="SSF53098">
    <property type="entry name" value="Ribonuclease H-like"/>
    <property type="match status" value="1"/>
</dbReference>
<dbReference type="Gene3D" id="3.30.420.10">
    <property type="entry name" value="Ribonuclease H-like superfamily/Ribonuclease H"/>
    <property type="match status" value="2"/>
</dbReference>
<dbReference type="InterPro" id="IPR012337">
    <property type="entry name" value="RNaseH-like_sf"/>
</dbReference>
<reference evidence="5" key="1">
    <citation type="submission" date="2022-11" db="UniProtKB">
        <authorList>
            <consortium name="WormBaseParasite"/>
        </authorList>
    </citation>
    <scope>IDENTIFICATION</scope>
</reference>
<dbReference type="InterPro" id="IPR057272">
    <property type="entry name" value="Piwi_nem"/>
</dbReference>
<evidence type="ECO:0000259" key="2">
    <source>
        <dbReference type="PROSITE" id="PS50821"/>
    </source>
</evidence>
<dbReference type="InterPro" id="IPR003100">
    <property type="entry name" value="PAZ_dom"/>
</dbReference>
<organism evidence="4 5">
    <name type="scientific">Ditylenchus dipsaci</name>
    <dbReference type="NCBI Taxonomy" id="166011"/>
    <lineage>
        <taxon>Eukaryota</taxon>
        <taxon>Metazoa</taxon>
        <taxon>Ecdysozoa</taxon>
        <taxon>Nematoda</taxon>
        <taxon>Chromadorea</taxon>
        <taxon>Rhabditida</taxon>
        <taxon>Tylenchina</taxon>
        <taxon>Tylenchomorpha</taxon>
        <taxon>Sphaerularioidea</taxon>
        <taxon>Anguinidae</taxon>
        <taxon>Anguininae</taxon>
        <taxon>Ditylenchus</taxon>
    </lineage>
</organism>
<accession>A0A915E8C4</accession>
<comment type="similarity">
    <text evidence="1">Belongs to the argonaute family.</text>
</comment>
<dbReference type="Pfam" id="PF02171">
    <property type="entry name" value="Piwi"/>
    <property type="match status" value="2"/>
</dbReference>
<dbReference type="WBParaSite" id="jg3926.1">
    <property type="protein sequence ID" value="jg3926.1"/>
    <property type="gene ID" value="jg3926"/>
</dbReference>
<dbReference type="AlphaFoldDB" id="A0A915E8C4"/>
<evidence type="ECO:0000259" key="3">
    <source>
        <dbReference type="PROSITE" id="PS50822"/>
    </source>
</evidence>
<evidence type="ECO:0000313" key="4">
    <source>
        <dbReference type="Proteomes" id="UP000887574"/>
    </source>
</evidence>
<feature type="domain" description="PAZ" evidence="2">
    <location>
        <begin position="299"/>
        <end position="394"/>
    </location>
</feature>
<feature type="domain" description="Piwi" evidence="3">
    <location>
        <begin position="553"/>
        <end position="849"/>
    </location>
</feature>
<keyword evidence="4" id="KW-1185">Reference proteome</keyword>
<name>A0A915E8C4_9BILA</name>
<dbReference type="SUPFAM" id="SSF101690">
    <property type="entry name" value="PAZ domain"/>
    <property type="match status" value="1"/>
</dbReference>
<protein>
    <submittedName>
        <fullName evidence="5">Piwi domain-containing protein</fullName>
    </submittedName>
</protein>
<dbReference type="SMART" id="SM00949">
    <property type="entry name" value="PAZ"/>
    <property type="match status" value="1"/>
</dbReference>
<dbReference type="PROSITE" id="PS50822">
    <property type="entry name" value="PIWI"/>
    <property type="match status" value="1"/>
</dbReference>
<proteinExistence type="inferred from homology"/>
<dbReference type="Gene3D" id="3.40.50.2300">
    <property type="match status" value="1"/>
</dbReference>
<dbReference type="SMART" id="SM00950">
    <property type="entry name" value="Piwi"/>
    <property type="match status" value="1"/>
</dbReference>
<dbReference type="InterPro" id="IPR036085">
    <property type="entry name" value="PAZ_dom_sf"/>
</dbReference>
<dbReference type="Gene3D" id="2.170.260.10">
    <property type="entry name" value="paz domain"/>
    <property type="match status" value="1"/>
</dbReference>
<dbReference type="InterPro" id="IPR003165">
    <property type="entry name" value="Piwi"/>
</dbReference>
<dbReference type="Pfam" id="PF02170">
    <property type="entry name" value="PAZ"/>
    <property type="match status" value="1"/>
</dbReference>
<dbReference type="PROSITE" id="PS50821">
    <property type="entry name" value="PAZ"/>
    <property type="match status" value="1"/>
</dbReference>
<dbReference type="Proteomes" id="UP000887574">
    <property type="component" value="Unplaced"/>
</dbReference>
<evidence type="ECO:0000256" key="1">
    <source>
        <dbReference type="RuleBase" id="RU361178"/>
    </source>
</evidence>
<dbReference type="GO" id="GO:0003723">
    <property type="term" value="F:RNA binding"/>
    <property type="evidence" value="ECO:0007669"/>
    <property type="project" value="InterPro"/>
</dbReference>